<proteinExistence type="predicted"/>
<protein>
    <submittedName>
        <fullName evidence="1">Uncharacterized protein</fullName>
    </submittedName>
</protein>
<reference evidence="1" key="3">
    <citation type="submission" date="2023-06" db="EMBL/GenBank/DDBJ databases">
        <authorList>
            <person name="Lucena T."/>
            <person name="Sun Q."/>
        </authorList>
    </citation>
    <scope>NUCLEOTIDE SEQUENCE</scope>
    <source>
        <strain evidence="1">CECT 7184</strain>
    </source>
</reference>
<comment type="caution">
    <text evidence="1">The sequence shown here is derived from an EMBL/GenBank/DDBJ whole genome shotgun (WGS) entry which is preliminary data.</text>
</comment>
<dbReference type="RefSeq" id="WP_290362680.1">
    <property type="nucleotide sequence ID" value="NZ_JAUFQU010000001.1"/>
</dbReference>
<dbReference type="Proteomes" id="UP001242368">
    <property type="component" value="Unassembled WGS sequence"/>
</dbReference>
<reference evidence="3" key="2">
    <citation type="journal article" date="2019" name="Int. J. Syst. Evol. Microbiol.">
        <title>The Global Catalogue of Microorganisms (GCM) 10K type strain sequencing project: providing services to taxonomists for standard genome sequencing and annotation.</title>
        <authorList>
            <consortium name="The Broad Institute Genomics Platform"/>
            <consortium name="The Broad Institute Genome Sequencing Center for Infectious Disease"/>
            <person name="Wu L."/>
            <person name="Ma J."/>
        </authorList>
    </citation>
    <scope>NUCLEOTIDE SEQUENCE [LARGE SCALE GENOMIC DNA]</scope>
    <source>
        <strain evidence="3">CECT 7184</strain>
    </source>
</reference>
<keyword evidence="3" id="KW-1185">Reference proteome</keyword>
<accession>A0ABT8CTU7</accession>
<organism evidence="1 3">
    <name type="scientific">Paenimyroides ceti</name>
    <dbReference type="NCBI Taxonomy" id="395087"/>
    <lineage>
        <taxon>Bacteria</taxon>
        <taxon>Pseudomonadati</taxon>
        <taxon>Bacteroidota</taxon>
        <taxon>Flavobacteriia</taxon>
        <taxon>Flavobacteriales</taxon>
        <taxon>Flavobacteriaceae</taxon>
        <taxon>Paenimyroides</taxon>
    </lineage>
</organism>
<sequence length="187" mass="22344">MCFFLYQVCKNKLSYKIYTVSYNKKRTIASLFFICIKIADMYLEEFQKWADEIDTFCLPENEHEEKIIQVVDLRHFIECYKPSLTIIDCLNHKINIVSDLGVRKGIVFFDYKEISKAEAHSFLYESAALEDFKKESGIEELWFVFVKEQNDINDEEIFEFTAAKQLTDFYNKIFIFHFFPSIIHELN</sequence>
<evidence type="ECO:0000313" key="1">
    <source>
        <dbReference type="EMBL" id="MDN3706615.1"/>
    </source>
</evidence>
<dbReference type="EMBL" id="JAUFQU010000001">
    <property type="protein sequence ID" value="MDN3706615.1"/>
    <property type="molecule type" value="Genomic_DNA"/>
</dbReference>
<name>A0ABT8CTU7_9FLAO</name>
<gene>
    <name evidence="1" type="ORF">QW060_05660</name>
    <name evidence="2" type="ORF">QW060_20595</name>
</gene>
<evidence type="ECO:0000313" key="2">
    <source>
        <dbReference type="EMBL" id="MDN3709412.1"/>
    </source>
</evidence>
<dbReference type="EMBL" id="JAUFQU010000034">
    <property type="protein sequence ID" value="MDN3709412.1"/>
    <property type="molecule type" value="Genomic_DNA"/>
</dbReference>
<reference evidence="1" key="1">
    <citation type="journal article" date="2014" name="Int. J. Syst. Evol. Microbiol.">
        <title>Complete genome of a new Firmicutes species belonging to the dominant human colonic microbiota ('Ruminococcus bicirculans') reveals two chromosomes and a selective capacity to utilize plant glucans.</title>
        <authorList>
            <consortium name="NISC Comparative Sequencing Program"/>
            <person name="Wegmann U."/>
            <person name="Louis P."/>
            <person name="Goesmann A."/>
            <person name="Henrissat B."/>
            <person name="Duncan S.H."/>
            <person name="Flint H.J."/>
        </authorList>
    </citation>
    <scope>NUCLEOTIDE SEQUENCE</scope>
    <source>
        <strain evidence="1">CECT 7184</strain>
    </source>
</reference>
<evidence type="ECO:0000313" key="3">
    <source>
        <dbReference type="Proteomes" id="UP001242368"/>
    </source>
</evidence>